<dbReference type="Proteomes" id="UP000712600">
    <property type="component" value="Unassembled WGS sequence"/>
</dbReference>
<accession>A0A8S9NHR3</accession>
<sequence length="348" mass="38120">MFAYHLARLNGGEGQFHLPPCSGLPIVEELPKSDQKGPAGTHPAPSKGEKAVLRARQLPADRRQVNFLVNETVLRRSSLWRDMSGGVTNDPFAAYQEAVKVMSAKKGSGSRSASGDEVMITGSRRSPVVKLEPSPSLSGKRPKSGGVTTRSAQQSADIARSAGSLATALSNLHLNTVSQLHHLGERLSDEGMLVLREEVEVLKRQVSGEKEQCVAREFEIRDLKEKVKDLEKVAEAPSADALTVNQKNKELEEDIDVLKAAAETFKFEMVMAVNGARVVARWELMREWLRKQSAQWDLVTALEQYKTVVQEEARSKGAPLPTFEDEPAIPPSSDMDMDSSVKPRGSPT</sequence>
<feature type="region of interest" description="Disordered" evidence="2">
    <location>
        <begin position="103"/>
        <end position="154"/>
    </location>
</feature>
<dbReference type="EMBL" id="QGKX02001621">
    <property type="protein sequence ID" value="KAF3500549.1"/>
    <property type="molecule type" value="Genomic_DNA"/>
</dbReference>
<feature type="region of interest" description="Disordered" evidence="2">
    <location>
        <begin position="27"/>
        <end position="50"/>
    </location>
</feature>
<dbReference type="AlphaFoldDB" id="A0A8S9NHR3"/>
<evidence type="ECO:0000313" key="3">
    <source>
        <dbReference type="EMBL" id="KAF3500549.1"/>
    </source>
</evidence>
<protein>
    <submittedName>
        <fullName evidence="3">Uncharacterized protein</fullName>
    </submittedName>
</protein>
<gene>
    <name evidence="3" type="ORF">F2Q69_00042907</name>
</gene>
<feature type="coiled-coil region" evidence="1">
    <location>
        <begin position="241"/>
        <end position="268"/>
    </location>
</feature>
<reference evidence="3" key="1">
    <citation type="submission" date="2019-12" db="EMBL/GenBank/DDBJ databases">
        <title>Genome sequencing and annotation of Brassica cretica.</title>
        <authorList>
            <person name="Studholme D.J."/>
            <person name="Sarris P."/>
        </authorList>
    </citation>
    <scope>NUCLEOTIDE SEQUENCE</scope>
    <source>
        <strain evidence="3">PFS-109/04</strain>
        <tissue evidence="3">Leaf</tissue>
    </source>
</reference>
<evidence type="ECO:0000256" key="1">
    <source>
        <dbReference type="SAM" id="Coils"/>
    </source>
</evidence>
<evidence type="ECO:0000256" key="2">
    <source>
        <dbReference type="SAM" id="MobiDB-lite"/>
    </source>
</evidence>
<comment type="caution">
    <text evidence="3">The sequence shown here is derived from an EMBL/GenBank/DDBJ whole genome shotgun (WGS) entry which is preliminary data.</text>
</comment>
<feature type="region of interest" description="Disordered" evidence="2">
    <location>
        <begin position="311"/>
        <end position="348"/>
    </location>
</feature>
<keyword evidence="1" id="KW-0175">Coiled coil</keyword>
<organism evidence="3 4">
    <name type="scientific">Brassica cretica</name>
    <name type="common">Mustard</name>
    <dbReference type="NCBI Taxonomy" id="69181"/>
    <lineage>
        <taxon>Eukaryota</taxon>
        <taxon>Viridiplantae</taxon>
        <taxon>Streptophyta</taxon>
        <taxon>Embryophyta</taxon>
        <taxon>Tracheophyta</taxon>
        <taxon>Spermatophyta</taxon>
        <taxon>Magnoliopsida</taxon>
        <taxon>eudicotyledons</taxon>
        <taxon>Gunneridae</taxon>
        <taxon>Pentapetalae</taxon>
        <taxon>rosids</taxon>
        <taxon>malvids</taxon>
        <taxon>Brassicales</taxon>
        <taxon>Brassicaceae</taxon>
        <taxon>Brassiceae</taxon>
        <taxon>Brassica</taxon>
    </lineage>
</organism>
<feature type="compositionally biased region" description="Low complexity" evidence="2">
    <location>
        <begin position="104"/>
        <end position="115"/>
    </location>
</feature>
<evidence type="ECO:0000313" key="4">
    <source>
        <dbReference type="Proteomes" id="UP000712600"/>
    </source>
</evidence>
<name>A0A8S9NHR3_BRACR</name>
<proteinExistence type="predicted"/>